<proteinExistence type="predicted"/>
<dbReference type="EMBL" id="CADCWG010000306">
    <property type="protein sequence ID" value="CAA9576483.1"/>
    <property type="molecule type" value="Genomic_DNA"/>
</dbReference>
<dbReference type="Pfam" id="PF13376">
    <property type="entry name" value="OmdA"/>
    <property type="match status" value="1"/>
</dbReference>
<accession>A0A6J4VEJ2</accession>
<protein>
    <submittedName>
        <fullName evidence="1">Putative periplasmic membrane protein</fullName>
    </submittedName>
</protein>
<name>A0A6J4VEJ2_9BACT</name>
<reference evidence="1" key="1">
    <citation type="submission" date="2020-02" db="EMBL/GenBank/DDBJ databases">
        <authorList>
            <person name="Meier V. D."/>
        </authorList>
    </citation>
    <scope>NUCLEOTIDE SEQUENCE</scope>
    <source>
        <strain evidence="1">AVDCRST_MAG49</strain>
    </source>
</reference>
<dbReference type="AlphaFoldDB" id="A0A6J4VEJ2"/>
<organism evidence="1">
    <name type="scientific">uncultured Thermomicrobiales bacterium</name>
    <dbReference type="NCBI Taxonomy" id="1645740"/>
    <lineage>
        <taxon>Bacteria</taxon>
        <taxon>Pseudomonadati</taxon>
        <taxon>Thermomicrobiota</taxon>
        <taxon>Thermomicrobia</taxon>
        <taxon>Thermomicrobiales</taxon>
        <taxon>environmental samples</taxon>
    </lineage>
</organism>
<gene>
    <name evidence="1" type="ORF">AVDCRST_MAG49-4197</name>
</gene>
<sequence>MTPIYFASSAEFYAWLDEHHDSAPELWVGFHKKGSGQPSITWAEAVDQALCFGWIDGVRKRVDDQRYAIRFTPRRPRSIWSAVNIARVPELEALGMMRPAGLAAFAARTEGRSNLYAYEQGDEVALGEDFERQFRADERAWAFFGAQAAWYRKTAVWWVVSAKQDATRRRRLATLIEDSSQGRTVAPLTRHPKADDAG</sequence>
<evidence type="ECO:0000313" key="1">
    <source>
        <dbReference type="EMBL" id="CAA9576483.1"/>
    </source>
</evidence>